<evidence type="ECO:0000313" key="2">
    <source>
        <dbReference type="Proteomes" id="UP000502248"/>
    </source>
</evidence>
<dbReference type="EMBL" id="CP051680">
    <property type="protein sequence ID" value="QJD83251.1"/>
    <property type="molecule type" value="Genomic_DNA"/>
</dbReference>
<sequence length="69" mass="8088">MKSSLFSIRGTRLFVEQYNEECEWGVLRSDPILTDEPFGLNEIIKDLEELRIQLVISKWKLLVHSFGGY</sequence>
<keyword evidence="2" id="KW-1185">Reference proteome</keyword>
<name>A0A7Z2VHQ9_9BACL</name>
<dbReference type="AlphaFoldDB" id="A0A7Z2VHQ9"/>
<dbReference type="Proteomes" id="UP000502248">
    <property type="component" value="Chromosome"/>
</dbReference>
<accession>A0A7Z2VHQ9</accession>
<gene>
    <name evidence="1" type="ORF">HH215_08750</name>
</gene>
<organism evidence="1 2">
    <name type="scientific">Cohnella herbarum</name>
    <dbReference type="NCBI Taxonomy" id="2728023"/>
    <lineage>
        <taxon>Bacteria</taxon>
        <taxon>Bacillati</taxon>
        <taxon>Bacillota</taxon>
        <taxon>Bacilli</taxon>
        <taxon>Bacillales</taxon>
        <taxon>Paenibacillaceae</taxon>
        <taxon>Cohnella</taxon>
    </lineage>
</organism>
<dbReference type="RefSeq" id="WP_169279548.1">
    <property type="nucleotide sequence ID" value="NZ_CP051680.1"/>
</dbReference>
<proteinExistence type="predicted"/>
<evidence type="ECO:0000313" key="1">
    <source>
        <dbReference type="EMBL" id="QJD83251.1"/>
    </source>
</evidence>
<dbReference type="KEGG" id="cheb:HH215_08750"/>
<reference evidence="1 2" key="1">
    <citation type="submission" date="2020-04" db="EMBL/GenBank/DDBJ databases">
        <title>Genome sequencing of novel species.</title>
        <authorList>
            <person name="Heo J."/>
            <person name="Kim S.-J."/>
            <person name="Kim J.-S."/>
            <person name="Hong S.-B."/>
            <person name="Kwon S.-W."/>
        </authorList>
    </citation>
    <scope>NUCLEOTIDE SEQUENCE [LARGE SCALE GENOMIC DNA]</scope>
    <source>
        <strain evidence="1 2">MFER-1</strain>
    </source>
</reference>
<protein>
    <submittedName>
        <fullName evidence="1">Uncharacterized protein</fullName>
    </submittedName>
</protein>